<dbReference type="Proteomes" id="UP001056384">
    <property type="component" value="Chromosome 2"/>
</dbReference>
<organism evidence="1 2">
    <name type="scientific">Septoria linicola</name>
    <dbReference type="NCBI Taxonomy" id="215465"/>
    <lineage>
        <taxon>Eukaryota</taxon>
        <taxon>Fungi</taxon>
        <taxon>Dikarya</taxon>
        <taxon>Ascomycota</taxon>
        <taxon>Pezizomycotina</taxon>
        <taxon>Dothideomycetes</taxon>
        <taxon>Dothideomycetidae</taxon>
        <taxon>Mycosphaerellales</taxon>
        <taxon>Mycosphaerellaceae</taxon>
        <taxon>Septoria</taxon>
    </lineage>
</organism>
<dbReference type="Gene3D" id="3.40.630.30">
    <property type="match status" value="1"/>
</dbReference>
<evidence type="ECO:0000313" key="1">
    <source>
        <dbReference type="EMBL" id="USW49436.1"/>
    </source>
</evidence>
<proteinExistence type="predicted"/>
<dbReference type="EMBL" id="CP099419">
    <property type="protein sequence ID" value="USW49436.1"/>
    <property type="molecule type" value="Genomic_DNA"/>
</dbReference>
<dbReference type="AlphaFoldDB" id="A0A9Q9ARG4"/>
<dbReference type="PANTHER" id="PTHR42791">
    <property type="entry name" value="GNAT FAMILY ACETYLTRANSFERASE"/>
    <property type="match status" value="1"/>
</dbReference>
<accession>A0A9Q9ARG4</accession>
<dbReference type="PANTHER" id="PTHR42791:SF14">
    <property type="entry name" value="N-ACETYLTRANSFERASE DOMAIN-CONTAINING PROTEIN"/>
    <property type="match status" value="1"/>
</dbReference>
<evidence type="ECO:0000313" key="2">
    <source>
        <dbReference type="Proteomes" id="UP001056384"/>
    </source>
</evidence>
<sequence>MPVQLLPMPPAEWHLYYKICNAAFQPGILSVMFPNGISQQDSEMSVASMKRLAERHPGRVQLMKVIDTDLPDDDPYEKIVGVSNWKIFAIERTEEELEREKQQDEKDEAIYGSQPGLSKTVVEDFHGATAEYRKKHLGRKPHVLLHVLATRPDQGRKGVGALSVKWGCDKADELGLPAYLEGSPKGVGLYRKWGFEVVDELPWDATKYGYKEPLKHLCMKRQPQQKSE</sequence>
<name>A0A9Q9ARG4_9PEZI</name>
<gene>
    <name evidence="1" type="ORF">Slin15195_G027550</name>
</gene>
<protein>
    <submittedName>
        <fullName evidence="1">Acyl-CoA N-acyltransferase</fullName>
    </submittedName>
</protein>
<keyword evidence="2" id="KW-1185">Reference proteome</keyword>
<reference evidence="1" key="1">
    <citation type="submission" date="2022-06" db="EMBL/GenBank/DDBJ databases">
        <title>Complete genome sequences of two strains of the flax pathogen Septoria linicola.</title>
        <authorList>
            <person name="Lapalu N."/>
            <person name="Simon A."/>
            <person name="Demenou B."/>
            <person name="Paumier D."/>
            <person name="Guillot M.-P."/>
            <person name="Gout L."/>
            <person name="Valade R."/>
        </authorList>
    </citation>
    <scope>NUCLEOTIDE SEQUENCE</scope>
    <source>
        <strain evidence="1">SE15195</strain>
    </source>
</reference>
<dbReference type="SUPFAM" id="SSF55729">
    <property type="entry name" value="Acyl-CoA N-acyltransferases (Nat)"/>
    <property type="match status" value="1"/>
</dbReference>
<dbReference type="InterPro" id="IPR016181">
    <property type="entry name" value="Acyl_CoA_acyltransferase"/>
</dbReference>
<dbReference type="InterPro" id="IPR052523">
    <property type="entry name" value="Trichothecene_AcTrans"/>
</dbReference>